<proteinExistence type="predicted"/>
<keyword evidence="3" id="KW-0732">Signal</keyword>
<keyword evidence="1" id="KW-0175">Coiled coil</keyword>
<feature type="coiled-coil region" evidence="1">
    <location>
        <begin position="280"/>
        <end position="307"/>
    </location>
</feature>
<dbReference type="AlphaFoldDB" id="A0A8H2WH07"/>
<evidence type="ECO:0000313" key="5">
    <source>
        <dbReference type="Proteomes" id="UP000663846"/>
    </source>
</evidence>
<dbReference type="Proteomes" id="UP000663846">
    <property type="component" value="Unassembled WGS sequence"/>
</dbReference>
<name>A0A8H2WH07_9AGAM</name>
<evidence type="ECO:0000256" key="1">
    <source>
        <dbReference type="SAM" id="Coils"/>
    </source>
</evidence>
<accession>A0A8H2WH07</accession>
<sequence length="363" mass="41283">MGASANKVYVFPLLALQIAKVCAVPASGQLGTWGGTQTRNIVQRFEPNTGDRFSNLLFGTKECNTAMMRAEAAVEQLLYSGSVYAVKLGVQAKHDLSSVTMLDRLGPSFLFGMKNERTVESTWAEMADSYPRWLALEVEYTIQYYYPNPVSLHTDLVPADADCLLPLYPHDDMQNGQIEPSRPSTIYFHPFSSQCPLFFEYRLDRIVLDKYLSRYNIPLDIDINHAFGFIHAGDVPRHEPLRVAFDIMSRGRDESWRLNEEEFDAFDMGTTELGIEDEFKEVSKEEQHELEQEIEELGKGLEELELDMSNDTDAEESPLICAVIEKVTPRKIQKMDKQSKIKRPQNKLQILKEKQAAAKQSTP</sequence>
<evidence type="ECO:0000256" key="2">
    <source>
        <dbReference type="SAM" id="MobiDB-lite"/>
    </source>
</evidence>
<evidence type="ECO:0000313" key="4">
    <source>
        <dbReference type="EMBL" id="CAE6381396.1"/>
    </source>
</evidence>
<comment type="caution">
    <text evidence="4">The sequence shown here is derived from an EMBL/GenBank/DDBJ whole genome shotgun (WGS) entry which is preliminary data.</text>
</comment>
<dbReference type="EMBL" id="CAJMWS010000217">
    <property type="protein sequence ID" value="CAE6381396.1"/>
    <property type="molecule type" value="Genomic_DNA"/>
</dbReference>
<gene>
    <name evidence="4" type="ORF">RDB_LOCUS34598</name>
</gene>
<feature type="signal peptide" evidence="3">
    <location>
        <begin position="1"/>
        <end position="23"/>
    </location>
</feature>
<organism evidence="4 5">
    <name type="scientific">Rhizoctonia solani</name>
    <dbReference type="NCBI Taxonomy" id="456999"/>
    <lineage>
        <taxon>Eukaryota</taxon>
        <taxon>Fungi</taxon>
        <taxon>Dikarya</taxon>
        <taxon>Basidiomycota</taxon>
        <taxon>Agaricomycotina</taxon>
        <taxon>Agaricomycetes</taxon>
        <taxon>Cantharellales</taxon>
        <taxon>Ceratobasidiaceae</taxon>
        <taxon>Rhizoctonia</taxon>
    </lineage>
</organism>
<feature type="region of interest" description="Disordered" evidence="2">
    <location>
        <begin position="334"/>
        <end position="363"/>
    </location>
</feature>
<protein>
    <submittedName>
        <fullName evidence="4">Uncharacterized protein</fullName>
    </submittedName>
</protein>
<reference evidence="4" key="1">
    <citation type="submission" date="2021-01" db="EMBL/GenBank/DDBJ databases">
        <authorList>
            <person name="Kaushik A."/>
        </authorList>
    </citation>
    <scope>NUCLEOTIDE SEQUENCE</scope>
    <source>
        <strain evidence="4">AG1-1C</strain>
    </source>
</reference>
<feature type="chain" id="PRO_5034788126" evidence="3">
    <location>
        <begin position="24"/>
        <end position="363"/>
    </location>
</feature>
<evidence type="ECO:0000256" key="3">
    <source>
        <dbReference type="SAM" id="SignalP"/>
    </source>
</evidence>